<proteinExistence type="inferred from homology"/>
<evidence type="ECO:0000256" key="12">
    <source>
        <dbReference type="ARBA" id="ARBA00022989"/>
    </source>
</evidence>
<evidence type="ECO:0000256" key="7">
    <source>
        <dbReference type="ARBA" id="ARBA00022723"/>
    </source>
</evidence>
<dbReference type="Pfam" id="PF13947">
    <property type="entry name" value="GUB_WAK_bind"/>
    <property type="match status" value="1"/>
</dbReference>
<dbReference type="PANTHER" id="PTHR46279">
    <property type="entry name" value="RING/U-BOX SUPERFAMILY PROTEIN"/>
    <property type="match status" value="1"/>
</dbReference>
<evidence type="ECO:0000256" key="5">
    <source>
        <dbReference type="ARBA" id="ARBA00022679"/>
    </source>
</evidence>
<feature type="chain" id="PRO_5019229168" description="RING-type E3 ubiquitin transferase" evidence="15">
    <location>
        <begin position="28"/>
        <end position="216"/>
    </location>
</feature>
<accession>A0A438CH67</accession>
<protein>
    <recommendedName>
        <fullName evidence="4">RING-type E3 ubiquitin transferase</fullName>
        <ecNumber evidence="4">2.3.2.27</ecNumber>
    </recommendedName>
</protein>
<keyword evidence="5" id="KW-0808">Transferase</keyword>
<dbReference type="GO" id="GO:0061630">
    <property type="term" value="F:ubiquitin protein ligase activity"/>
    <property type="evidence" value="ECO:0007669"/>
    <property type="project" value="UniProtKB-EC"/>
</dbReference>
<dbReference type="AlphaFoldDB" id="A0A438CH67"/>
<comment type="subcellular location">
    <subcellularLocation>
        <location evidence="2">Membrane</location>
        <topology evidence="2">Single-pass membrane protein</topology>
    </subcellularLocation>
</comment>
<feature type="signal peptide" evidence="15">
    <location>
        <begin position="1"/>
        <end position="27"/>
    </location>
</feature>
<dbReference type="EMBL" id="QGNW01002228">
    <property type="protein sequence ID" value="RVW22561.1"/>
    <property type="molecule type" value="Genomic_DNA"/>
</dbReference>
<dbReference type="GO" id="GO:0030247">
    <property type="term" value="F:polysaccharide binding"/>
    <property type="evidence" value="ECO:0007669"/>
    <property type="project" value="InterPro"/>
</dbReference>
<dbReference type="Proteomes" id="UP000288805">
    <property type="component" value="Unassembled WGS sequence"/>
</dbReference>
<evidence type="ECO:0000256" key="10">
    <source>
        <dbReference type="ARBA" id="ARBA00022786"/>
    </source>
</evidence>
<gene>
    <name evidence="17" type="primary">ATL21A_7</name>
    <name evidence="17" type="ORF">CK203_105644</name>
</gene>
<comment type="pathway">
    <text evidence="3">Protein modification; protein ubiquitination.</text>
</comment>
<dbReference type="PANTHER" id="PTHR46279:SF9">
    <property type="entry name" value="OS01G0116300 PROTEIN"/>
    <property type="match status" value="1"/>
</dbReference>
<keyword evidence="11" id="KW-0862">Zinc</keyword>
<evidence type="ECO:0000313" key="18">
    <source>
        <dbReference type="Proteomes" id="UP000288805"/>
    </source>
</evidence>
<evidence type="ECO:0000256" key="8">
    <source>
        <dbReference type="ARBA" id="ARBA00022729"/>
    </source>
</evidence>
<name>A0A438CH67_VITVI</name>
<sequence length="216" mass="24506">MSNFLKMLLSFICFLFVTIFAEVGATANECVISRCSHHGPAIRFPFWLKDSQPDHCGYPGFQLSCTEKHQTMIELPNSVKLLVKKINYKSQEIQVYDPADCLPKQLSDLNLSASPFQFKVKHDHSLQDITLLNCSLPANRGFMRQSLAQVSLATNKMHNISSVPNDIFEHFYLNWSKPICRNCEADGKRCRLKSNSTEPETECFIISKKAQGTAVR</sequence>
<dbReference type="InterPro" id="IPR046948">
    <property type="entry name" value="ATL20-22-like"/>
</dbReference>
<dbReference type="GO" id="GO:0008270">
    <property type="term" value="F:zinc ion binding"/>
    <property type="evidence" value="ECO:0007669"/>
    <property type="project" value="UniProtKB-KW"/>
</dbReference>
<comment type="catalytic activity">
    <reaction evidence="1">
        <text>S-ubiquitinyl-[E2 ubiquitin-conjugating enzyme]-L-cysteine + [acceptor protein]-L-lysine = [E2 ubiquitin-conjugating enzyme]-L-cysteine + N(6)-ubiquitinyl-[acceptor protein]-L-lysine.</text>
        <dbReference type="EC" id="2.3.2.27"/>
    </reaction>
</comment>
<organism evidence="17 18">
    <name type="scientific">Vitis vinifera</name>
    <name type="common">Grape</name>
    <dbReference type="NCBI Taxonomy" id="29760"/>
    <lineage>
        <taxon>Eukaryota</taxon>
        <taxon>Viridiplantae</taxon>
        <taxon>Streptophyta</taxon>
        <taxon>Embryophyta</taxon>
        <taxon>Tracheophyta</taxon>
        <taxon>Spermatophyta</taxon>
        <taxon>Magnoliopsida</taxon>
        <taxon>eudicotyledons</taxon>
        <taxon>Gunneridae</taxon>
        <taxon>Pentapetalae</taxon>
        <taxon>rosids</taxon>
        <taxon>Vitales</taxon>
        <taxon>Vitaceae</taxon>
        <taxon>Viteae</taxon>
        <taxon>Vitis</taxon>
    </lineage>
</organism>
<evidence type="ECO:0000256" key="15">
    <source>
        <dbReference type="SAM" id="SignalP"/>
    </source>
</evidence>
<keyword evidence="6" id="KW-0812">Transmembrane</keyword>
<evidence type="ECO:0000256" key="2">
    <source>
        <dbReference type="ARBA" id="ARBA00004167"/>
    </source>
</evidence>
<feature type="domain" description="Wall-associated receptor kinase galacturonan-binding" evidence="16">
    <location>
        <begin position="34"/>
        <end position="97"/>
    </location>
</feature>
<keyword evidence="10" id="KW-0833">Ubl conjugation pathway</keyword>
<comment type="caution">
    <text evidence="17">The sequence shown here is derived from an EMBL/GenBank/DDBJ whole genome shotgun (WGS) entry which is preliminary data.</text>
</comment>
<evidence type="ECO:0000256" key="4">
    <source>
        <dbReference type="ARBA" id="ARBA00012483"/>
    </source>
</evidence>
<evidence type="ECO:0000256" key="14">
    <source>
        <dbReference type="ARBA" id="ARBA00024209"/>
    </source>
</evidence>
<keyword evidence="13" id="KW-0472">Membrane</keyword>
<evidence type="ECO:0000256" key="1">
    <source>
        <dbReference type="ARBA" id="ARBA00000900"/>
    </source>
</evidence>
<dbReference type="InterPro" id="IPR025287">
    <property type="entry name" value="WAK_GUB"/>
</dbReference>
<keyword evidence="12" id="KW-1133">Transmembrane helix</keyword>
<evidence type="ECO:0000313" key="17">
    <source>
        <dbReference type="EMBL" id="RVW22561.1"/>
    </source>
</evidence>
<evidence type="ECO:0000256" key="13">
    <source>
        <dbReference type="ARBA" id="ARBA00023136"/>
    </source>
</evidence>
<evidence type="ECO:0000256" key="11">
    <source>
        <dbReference type="ARBA" id="ARBA00022833"/>
    </source>
</evidence>
<evidence type="ECO:0000256" key="9">
    <source>
        <dbReference type="ARBA" id="ARBA00022771"/>
    </source>
</evidence>
<reference evidence="17 18" key="1">
    <citation type="journal article" date="2018" name="PLoS Genet.">
        <title>Population sequencing reveals clonal diversity and ancestral inbreeding in the grapevine cultivar Chardonnay.</title>
        <authorList>
            <person name="Roach M.J."/>
            <person name="Johnson D.L."/>
            <person name="Bohlmann J."/>
            <person name="van Vuuren H.J."/>
            <person name="Jones S.J."/>
            <person name="Pretorius I.S."/>
            <person name="Schmidt S.A."/>
            <person name="Borneman A.R."/>
        </authorList>
    </citation>
    <scope>NUCLEOTIDE SEQUENCE [LARGE SCALE GENOMIC DNA]</scope>
    <source>
        <strain evidence="18">cv. Chardonnay</strain>
        <tissue evidence="17">Leaf</tissue>
    </source>
</reference>
<keyword evidence="7" id="KW-0479">Metal-binding</keyword>
<evidence type="ECO:0000259" key="16">
    <source>
        <dbReference type="Pfam" id="PF13947"/>
    </source>
</evidence>
<evidence type="ECO:0000256" key="6">
    <source>
        <dbReference type="ARBA" id="ARBA00022692"/>
    </source>
</evidence>
<keyword evidence="9" id="KW-0863">Zinc-finger</keyword>
<keyword evidence="8 15" id="KW-0732">Signal</keyword>
<evidence type="ECO:0000256" key="3">
    <source>
        <dbReference type="ARBA" id="ARBA00004906"/>
    </source>
</evidence>
<dbReference type="EC" id="2.3.2.27" evidence="4"/>
<dbReference type="GO" id="GO:0016020">
    <property type="term" value="C:membrane"/>
    <property type="evidence" value="ECO:0007669"/>
    <property type="project" value="UniProtKB-SubCell"/>
</dbReference>
<comment type="similarity">
    <text evidence="14">Belongs to the RING-type zinc finger family. ATL subfamily.</text>
</comment>